<evidence type="ECO:0000313" key="1">
    <source>
        <dbReference type="EMBL" id="AFZ23454.1"/>
    </source>
</evidence>
<dbReference type="Proteomes" id="UP000010475">
    <property type="component" value="Chromosome"/>
</dbReference>
<proteinExistence type="predicted"/>
<evidence type="ECO:0000313" key="2">
    <source>
        <dbReference type="Proteomes" id="UP000010475"/>
    </source>
</evidence>
<accession>K9WUH3</accession>
<keyword evidence="2" id="KW-1185">Reference proteome</keyword>
<dbReference type="STRING" id="56107.Cylst_1150"/>
<dbReference type="HOGENOM" id="CLU_768675_0_0_3"/>
<dbReference type="OrthoDB" id="479560at2"/>
<protein>
    <submittedName>
        <fullName evidence="1">Uncharacterized protein</fullName>
    </submittedName>
</protein>
<sequence length="354" mass="40439">MSEKVTQTFQEPLKSWLDPKTYYQILLVTPPDPNTKKEGQNIQTKIVAKTKEEFDTYLTDKNNLDGSKETVGSHLPSPGVTLDDDFLKAIFSSESDCGKSVVMKPNQLDANNFYATSRNLLQSRKLSQLIANTWYCYVTAKESEAWKRFQNGDWHTDSHILNGLIAREIFFISQSVYPSELEPENLDIYYPLRGRIAIPANGDKEHGKPRFLILPNSTAWERIALSLLLAGQAYRQIKDDKSTTGYIYQQISQPIFSTGEIIHRYGLDVVWYDYIGKISEVQFSPVDVSTNYQVVIPYPPIPDEKNLSLEEIEKWAGASDKEAPFPFYRITEDNRYVGIDYVSPPYPYIPLSTS</sequence>
<name>K9WUH3_9NOST</name>
<organism evidence="1 2">
    <name type="scientific">Cylindrospermum stagnale PCC 7417</name>
    <dbReference type="NCBI Taxonomy" id="56107"/>
    <lineage>
        <taxon>Bacteria</taxon>
        <taxon>Bacillati</taxon>
        <taxon>Cyanobacteriota</taxon>
        <taxon>Cyanophyceae</taxon>
        <taxon>Nostocales</taxon>
        <taxon>Nostocaceae</taxon>
        <taxon>Cylindrospermum</taxon>
    </lineage>
</organism>
<dbReference type="KEGG" id="csg:Cylst_1150"/>
<gene>
    <name evidence="1" type="ORF">Cylst_1150</name>
</gene>
<dbReference type="RefSeq" id="WP_015206710.1">
    <property type="nucleotide sequence ID" value="NC_019757.1"/>
</dbReference>
<dbReference type="eggNOG" id="ENOG50316AU">
    <property type="taxonomic scope" value="Bacteria"/>
</dbReference>
<dbReference type="AlphaFoldDB" id="K9WUH3"/>
<reference evidence="1 2" key="1">
    <citation type="submission" date="2012-06" db="EMBL/GenBank/DDBJ databases">
        <title>Finished chromosome of genome of Cylindrospermum stagnale PCC 7417.</title>
        <authorList>
            <consortium name="US DOE Joint Genome Institute"/>
            <person name="Gugger M."/>
            <person name="Coursin T."/>
            <person name="Rippka R."/>
            <person name="Tandeau De Marsac N."/>
            <person name="Huntemann M."/>
            <person name="Wei C.-L."/>
            <person name="Han J."/>
            <person name="Detter J.C."/>
            <person name="Han C."/>
            <person name="Tapia R."/>
            <person name="Chen A."/>
            <person name="Kyrpides N."/>
            <person name="Mavromatis K."/>
            <person name="Markowitz V."/>
            <person name="Szeto E."/>
            <person name="Ivanova N."/>
            <person name="Pagani I."/>
            <person name="Pati A."/>
            <person name="Goodwin L."/>
            <person name="Nordberg H.P."/>
            <person name="Cantor M.N."/>
            <person name="Hua S.X."/>
            <person name="Woyke T."/>
            <person name="Kerfeld C.A."/>
        </authorList>
    </citation>
    <scope>NUCLEOTIDE SEQUENCE [LARGE SCALE GENOMIC DNA]</scope>
    <source>
        <strain evidence="1 2">PCC 7417</strain>
    </source>
</reference>
<dbReference type="EMBL" id="CP003642">
    <property type="protein sequence ID" value="AFZ23454.1"/>
    <property type="molecule type" value="Genomic_DNA"/>
</dbReference>